<comment type="caution">
    <text evidence="1">The sequence shown here is derived from an EMBL/GenBank/DDBJ whole genome shotgun (WGS) entry which is preliminary data.</text>
</comment>
<dbReference type="Proteomes" id="UP000177564">
    <property type="component" value="Unassembled WGS sequence"/>
</dbReference>
<sequence>MKNKLLGVAGVIFILIAVFAVFYITNSKKEPLVAGFKCPEEYASREEYINGMALWSAVYLQNHPEASHEAVLDERQRLFDERRCLGWEEAAWNEGTSTEESASSDRINSLYFYSYAYEDVNGAYAIECPQTKEIDWQLAIYALSAYMQFEAPEEEHGPAEIQRNFDENCERNMHIYETLGPRISN</sequence>
<organism evidence="1 2">
    <name type="scientific">Candidatus Adlerbacteria bacterium RIFCSPHIGHO2_02_FULL_52_17</name>
    <dbReference type="NCBI Taxonomy" id="1797240"/>
    <lineage>
        <taxon>Bacteria</taxon>
        <taxon>Candidatus Adleribacteriota</taxon>
    </lineage>
</organism>
<gene>
    <name evidence="1" type="ORF">A3D68_01100</name>
</gene>
<reference evidence="1 2" key="1">
    <citation type="journal article" date="2016" name="Nat. Commun.">
        <title>Thousands of microbial genomes shed light on interconnected biogeochemical processes in an aquifer system.</title>
        <authorList>
            <person name="Anantharaman K."/>
            <person name="Brown C.T."/>
            <person name="Hug L.A."/>
            <person name="Sharon I."/>
            <person name="Castelle C.J."/>
            <person name="Probst A.J."/>
            <person name="Thomas B.C."/>
            <person name="Singh A."/>
            <person name="Wilkins M.J."/>
            <person name="Karaoz U."/>
            <person name="Brodie E.L."/>
            <person name="Williams K.H."/>
            <person name="Hubbard S.S."/>
            <person name="Banfield J.F."/>
        </authorList>
    </citation>
    <scope>NUCLEOTIDE SEQUENCE [LARGE SCALE GENOMIC DNA]</scope>
</reference>
<evidence type="ECO:0000313" key="1">
    <source>
        <dbReference type="EMBL" id="OGC83289.1"/>
    </source>
</evidence>
<name>A0A1F4XNN0_9BACT</name>
<dbReference type="STRING" id="1797240.A3D68_01100"/>
<evidence type="ECO:0000313" key="2">
    <source>
        <dbReference type="Proteomes" id="UP000177564"/>
    </source>
</evidence>
<dbReference type="AlphaFoldDB" id="A0A1F4XNN0"/>
<proteinExistence type="predicted"/>
<accession>A0A1F4XNN0</accession>
<protein>
    <submittedName>
        <fullName evidence="1">Uncharacterized protein</fullName>
    </submittedName>
</protein>
<dbReference type="EMBL" id="MEWU01000024">
    <property type="protein sequence ID" value="OGC83289.1"/>
    <property type="molecule type" value="Genomic_DNA"/>
</dbReference>